<evidence type="ECO:0000313" key="1">
    <source>
        <dbReference type="EMBL" id="JAH18122.1"/>
    </source>
</evidence>
<dbReference type="AlphaFoldDB" id="A0A0E9QNR9"/>
<accession>A0A0E9QNR9</accession>
<reference evidence="1" key="1">
    <citation type="submission" date="2014-11" db="EMBL/GenBank/DDBJ databases">
        <authorList>
            <person name="Amaro Gonzalez C."/>
        </authorList>
    </citation>
    <scope>NUCLEOTIDE SEQUENCE</scope>
</reference>
<organism evidence="1">
    <name type="scientific">Anguilla anguilla</name>
    <name type="common">European freshwater eel</name>
    <name type="synonym">Muraena anguilla</name>
    <dbReference type="NCBI Taxonomy" id="7936"/>
    <lineage>
        <taxon>Eukaryota</taxon>
        <taxon>Metazoa</taxon>
        <taxon>Chordata</taxon>
        <taxon>Craniata</taxon>
        <taxon>Vertebrata</taxon>
        <taxon>Euteleostomi</taxon>
        <taxon>Actinopterygii</taxon>
        <taxon>Neopterygii</taxon>
        <taxon>Teleostei</taxon>
        <taxon>Anguilliformes</taxon>
        <taxon>Anguillidae</taxon>
        <taxon>Anguilla</taxon>
    </lineage>
</organism>
<sequence length="26" mass="2941">MHATSLTRTHLNRSLFTKLSPRQACA</sequence>
<name>A0A0E9QNR9_ANGAN</name>
<proteinExistence type="predicted"/>
<reference evidence="1" key="2">
    <citation type="journal article" date="2015" name="Fish Shellfish Immunol.">
        <title>Early steps in the European eel (Anguilla anguilla)-Vibrio vulnificus interaction in the gills: Role of the RtxA13 toxin.</title>
        <authorList>
            <person name="Callol A."/>
            <person name="Pajuelo D."/>
            <person name="Ebbesson L."/>
            <person name="Teles M."/>
            <person name="MacKenzie S."/>
            <person name="Amaro C."/>
        </authorList>
    </citation>
    <scope>NUCLEOTIDE SEQUENCE</scope>
</reference>
<dbReference type="EMBL" id="GBXM01090455">
    <property type="protein sequence ID" value="JAH18122.1"/>
    <property type="molecule type" value="Transcribed_RNA"/>
</dbReference>
<protein>
    <submittedName>
        <fullName evidence="1">Uncharacterized protein</fullName>
    </submittedName>
</protein>